<dbReference type="Gene3D" id="1.10.1740.10">
    <property type="match status" value="1"/>
</dbReference>
<evidence type="ECO:0000256" key="2">
    <source>
        <dbReference type="ARBA" id="ARBA00023015"/>
    </source>
</evidence>
<dbReference type="GO" id="GO:0006352">
    <property type="term" value="P:DNA-templated transcription initiation"/>
    <property type="evidence" value="ECO:0007669"/>
    <property type="project" value="InterPro"/>
</dbReference>
<evidence type="ECO:0000259" key="7">
    <source>
        <dbReference type="SMART" id="SM00421"/>
    </source>
</evidence>
<keyword evidence="5" id="KW-0804">Transcription</keyword>
<feature type="domain" description="HTH luxR-type" evidence="7">
    <location>
        <begin position="300"/>
        <end position="349"/>
    </location>
</feature>
<dbReference type="InterPro" id="IPR036388">
    <property type="entry name" value="WH-like_DNA-bd_sf"/>
</dbReference>
<evidence type="ECO:0000313" key="8">
    <source>
        <dbReference type="EMBL" id="QDQ16762.1"/>
    </source>
</evidence>
<dbReference type="EMBL" id="CP040916">
    <property type="protein sequence ID" value="QDQ16762.1"/>
    <property type="molecule type" value="Genomic_DNA"/>
</dbReference>
<dbReference type="Gene3D" id="1.10.10.10">
    <property type="entry name" value="Winged helix-like DNA-binding domain superfamily/Winged helix DNA-binding domain"/>
    <property type="match status" value="1"/>
</dbReference>
<evidence type="ECO:0000256" key="6">
    <source>
        <dbReference type="SAM" id="MobiDB-lite"/>
    </source>
</evidence>
<dbReference type="Proteomes" id="UP000316806">
    <property type="component" value="Chromosome"/>
</dbReference>
<dbReference type="SUPFAM" id="SSF88946">
    <property type="entry name" value="Sigma2 domain of RNA polymerase sigma factors"/>
    <property type="match status" value="1"/>
</dbReference>
<dbReference type="GO" id="GO:0016987">
    <property type="term" value="F:sigma factor activity"/>
    <property type="evidence" value="ECO:0007669"/>
    <property type="project" value="UniProtKB-KW"/>
</dbReference>
<organism evidence="8 9">
    <name type="scientific">Streptomyces spectabilis</name>
    <dbReference type="NCBI Taxonomy" id="68270"/>
    <lineage>
        <taxon>Bacteria</taxon>
        <taxon>Bacillati</taxon>
        <taxon>Actinomycetota</taxon>
        <taxon>Actinomycetes</taxon>
        <taxon>Kitasatosporales</taxon>
        <taxon>Streptomycetaceae</taxon>
        <taxon>Streptomyces</taxon>
    </lineage>
</organism>
<evidence type="ECO:0000256" key="3">
    <source>
        <dbReference type="ARBA" id="ARBA00023082"/>
    </source>
</evidence>
<keyword evidence="2" id="KW-0805">Transcription regulation</keyword>
<dbReference type="GO" id="GO:0003677">
    <property type="term" value="F:DNA binding"/>
    <property type="evidence" value="ECO:0007669"/>
    <property type="project" value="UniProtKB-KW"/>
</dbReference>
<dbReference type="InterPro" id="IPR013324">
    <property type="entry name" value="RNA_pol_sigma_r3/r4-like"/>
</dbReference>
<gene>
    <name evidence="8" type="ORF">FH965_36725</name>
</gene>
<dbReference type="SMART" id="SM00421">
    <property type="entry name" value="HTH_LUXR"/>
    <property type="match status" value="1"/>
</dbReference>
<evidence type="ECO:0000256" key="1">
    <source>
        <dbReference type="ARBA" id="ARBA00010641"/>
    </source>
</evidence>
<keyword evidence="4" id="KW-0238">DNA-binding</keyword>
<dbReference type="PANTHER" id="PTHR43133">
    <property type="entry name" value="RNA POLYMERASE ECF-TYPE SIGMA FACTO"/>
    <property type="match status" value="1"/>
</dbReference>
<dbReference type="InterPro" id="IPR014284">
    <property type="entry name" value="RNA_pol_sigma-70_dom"/>
</dbReference>
<dbReference type="AlphaFoldDB" id="A0A516RM73"/>
<dbReference type="SUPFAM" id="SSF88659">
    <property type="entry name" value="Sigma3 and sigma4 domains of RNA polymerase sigma factors"/>
    <property type="match status" value="1"/>
</dbReference>
<proteinExistence type="inferred from homology"/>
<dbReference type="InterPro" id="IPR000792">
    <property type="entry name" value="Tscrpt_reg_LuxR_C"/>
</dbReference>
<dbReference type="InterPro" id="IPR013249">
    <property type="entry name" value="RNA_pol_sigma70_r4_t2"/>
</dbReference>
<evidence type="ECO:0000256" key="4">
    <source>
        <dbReference type="ARBA" id="ARBA00023125"/>
    </source>
</evidence>
<feature type="region of interest" description="Disordered" evidence="6">
    <location>
        <begin position="50"/>
        <end position="116"/>
    </location>
</feature>
<comment type="similarity">
    <text evidence="1">Belongs to the sigma-70 factor family. ECF subfamily.</text>
</comment>
<feature type="compositionally biased region" description="Basic and acidic residues" evidence="6">
    <location>
        <begin position="84"/>
        <end position="98"/>
    </location>
</feature>
<accession>A0A516RM73</accession>
<keyword evidence="3" id="KW-0731">Sigma factor</keyword>
<dbReference type="Pfam" id="PF08281">
    <property type="entry name" value="Sigma70_r4_2"/>
    <property type="match status" value="1"/>
</dbReference>
<evidence type="ECO:0000313" key="9">
    <source>
        <dbReference type="Proteomes" id="UP000316806"/>
    </source>
</evidence>
<dbReference type="InterPro" id="IPR039425">
    <property type="entry name" value="RNA_pol_sigma-70-like"/>
</dbReference>
<dbReference type="CDD" id="cd06171">
    <property type="entry name" value="Sigma70_r4"/>
    <property type="match status" value="1"/>
</dbReference>
<protein>
    <submittedName>
        <fullName evidence="8">RNA polymerase sigma factor</fullName>
    </submittedName>
</protein>
<dbReference type="PANTHER" id="PTHR43133:SF8">
    <property type="entry name" value="RNA POLYMERASE SIGMA FACTOR HI_1459-RELATED"/>
    <property type="match status" value="1"/>
</dbReference>
<dbReference type="NCBIfam" id="TIGR02937">
    <property type="entry name" value="sigma70-ECF"/>
    <property type="match status" value="1"/>
</dbReference>
<evidence type="ECO:0000256" key="5">
    <source>
        <dbReference type="ARBA" id="ARBA00023163"/>
    </source>
</evidence>
<sequence length="358" mass="40087">MGLFVEHPAERVDPLQHSRQFRTDVQTTLAPHEIPLLVVWFPIVSRTSHAPARWPGPRASTGGPCSAPRPLQEVQRGQHHRQHARQDRDQRRRGEDVGPAHAHRRPVDELHDLGGGGAAGTPLRRVVLAPCTGLPLHECSASSVLVRRRAISSRRRATPFAVRESAVLLARERPPRGPIGRPTQGGGCVSPLGDHGAVTPEFSEFFRAEYPRLVRGLAATGATVEEAKDVAQEAMLELAGIWPNCRRPYGWVRKVAWHKYLKIADRDRKRTNGEWQASLHPQAVQDCDAPDEREWVRQQLMRLPPRQRAVMALYVDGYSTEEIAELLKMEVSTVRSHLRHARIALRRGLEGDQPEDGP</sequence>
<name>A0A516RM73_STRST</name>
<reference evidence="8 9" key="1">
    <citation type="journal article" date="2019" name="J. Ind. Microbiol. Biotechnol.">
        <title>The complete genomic sequence of Streptomyces spectabilis NRRL-2792 and identification of secondary metabolite biosynthetic gene clusters.</title>
        <authorList>
            <person name="Sinha A."/>
            <person name="Phillips-Salemka S."/>
            <person name="Niraula T.A."/>
            <person name="Short K.A."/>
            <person name="Niraula N.P."/>
        </authorList>
    </citation>
    <scope>NUCLEOTIDE SEQUENCE [LARGE SCALE GENOMIC DNA]</scope>
    <source>
        <strain evidence="8 9">NRRL 2792</strain>
    </source>
</reference>
<dbReference type="InterPro" id="IPR013325">
    <property type="entry name" value="RNA_pol_sigma_r2"/>
</dbReference>